<dbReference type="GO" id="GO:0043565">
    <property type="term" value="F:sequence-specific DNA binding"/>
    <property type="evidence" value="ECO:0007669"/>
    <property type="project" value="InterPro"/>
</dbReference>
<proteinExistence type="predicted"/>
<keyword evidence="3" id="KW-0804">Transcription</keyword>
<dbReference type="GO" id="GO:0003700">
    <property type="term" value="F:DNA-binding transcription factor activity"/>
    <property type="evidence" value="ECO:0007669"/>
    <property type="project" value="InterPro"/>
</dbReference>
<dbReference type="AlphaFoldDB" id="A0A1I3Q7A4"/>
<reference evidence="6" key="1">
    <citation type="submission" date="2016-10" db="EMBL/GenBank/DDBJ databases">
        <authorList>
            <person name="Varghese N."/>
            <person name="Submissions S."/>
        </authorList>
    </citation>
    <scope>NUCLEOTIDE SEQUENCE [LARGE SCALE GENOMIC DNA]</scope>
    <source>
        <strain evidence="6">DSM 26542</strain>
    </source>
</reference>
<dbReference type="Gene3D" id="1.10.10.60">
    <property type="entry name" value="Homeodomain-like"/>
    <property type="match status" value="1"/>
</dbReference>
<keyword evidence="1" id="KW-0805">Transcription regulation</keyword>
<dbReference type="EMBL" id="FORU01000005">
    <property type="protein sequence ID" value="SFJ28996.1"/>
    <property type="molecule type" value="Genomic_DNA"/>
</dbReference>
<organism evidence="5 6">
    <name type="scientific">Myroides guanonis</name>
    <dbReference type="NCBI Taxonomy" id="1150112"/>
    <lineage>
        <taxon>Bacteria</taxon>
        <taxon>Pseudomonadati</taxon>
        <taxon>Bacteroidota</taxon>
        <taxon>Flavobacteriia</taxon>
        <taxon>Flavobacteriales</taxon>
        <taxon>Flavobacteriaceae</taxon>
        <taxon>Myroides</taxon>
    </lineage>
</organism>
<accession>A0A1I3Q7A4</accession>
<evidence type="ECO:0000256" key="2">
    <source>
        <dbReference type="ARBA" id="ARBA00023125"/>
    </source>
</evidence>
<dbReference type="PROSITE" id="PS01124">
    <property type="entry name" value="HTH_ARAC_FAMILY_2"/>
    <property type="match status" value="1"/>
</dbReference>
<dbReference type="PANTHER" id="PTHR43280">
    <property type="entry name" value="ARAC-FAMILY TRANSCRIPTIONAL REGULATOR"/>
    <property type="match status" value="1"/>
</dbReference>
<sequence>MITVLLYRRVRFILKCFIFKDELHGLDYRQIDTLKYFVFLTSYYLKMREITVLNIDELNQNSFQGDFYASTLTVHLKQNHARIEKPHRHNFYALFLFTRGTGVHEIDFNKYEVKSGSVFLLSPGQTHSWELSDDSEGFVFFHTQEFIDLFYVREFLREYPIFRTTFYGNCIQTSNDFYNVVFKLFTKIEEESNNSLWKKDSLIASTILQLYIVLNRYVLEKGGDVKSQGSAYGVLLQKLEDLVELNYRKQKSASFYADKMTITTKHLNRVCMELVGKTTTSIVLDRVILEAKRLLLYTGKTFTEISTELGYEDYSYFSRVFKKTVGETPKQFMKRYK</sequence>
<evidence type="ECO:0000256" key="3">
    <source>
        <dbReference type="ARBA" id="ARBA00023163"/>
    </source>
</evidence>
<dbReference type="SUPFAM" id="SSF51215">
    <property type="entry name" value="Regulatory protein AraC"/>
    <property type="match status" value="1"/>
</dbReference>
<dbReference type="InterPro" id="IPR018060">
    <property type="entry name" value="HTH_AraC"/>
</dbReference>
<gene>
    <name evidence="5" type="ORF">SAMN04487893_10561</name>
</gene>
<dbReference type="SUPFAM" id="SSF46689">
    <property type="entry name" value="Homeodomain-like"/>
    <property type="match status" value="1"/>
</dbReference>
<dbReference type="InterPro" id="IPR009057">
    <property type="entry name" value="Homeodomain-like_sf"/>
</dbReference>
<evidence type="ECO:0000313" key="6">
    <source>
        <dbReference type="Proteomes" id="UP000243887"/>
    </source>
</evidence>
<dbReference type="InterPro" id="IPR003313">
    <property type="entry name" value="AraC-bd"/>
</dbReference>
<dbReference type="Pfam" id="PF12833">
    <property type="entry name" value="HTH_18"/>
    <property type="match status" value="1"/>
</dbReference>
<evidence type="ECO:0000313" key="5">
    <source>
        <dbReference type="EMBL" id="SFJ28996.1"/>
    </source>
</evidence>
<dbReference type="SMART" id="SM00342">
    <property type="entry name" value="HTH_ARAC"/>
    <property type="match status" value="1"/>
</dbReference>
<dbReference type="InterPro" id="IPR014710">
    <property type="entry name" value="RmlC-like_jellyroll"/>
</dbReference>
<dbReference type="PANTHER" id="PTHR43280:SF32">
    <property type="entry name" value="TRANSCRIPTIONAL REGULATORY PROTEIN"/>
    <property type="match status" value="1"/>
</dbReference>
<evidence type="ECO:0000256" key="1">
    <source>
        <dbReference type="ARBA" id="ARBA00023015"/>
    </source>
</evidence>
<dbReference type="Pfam" id="PF02311">
    <property type="entry name" value="AraC_binding"/>
    <property type="match status" value="1"/>
</dbReference>
<evidence type="ECO:0000259" key="4">
    <source>
        <dbReference type="PROSITE" id="PS01124"/>
    </source>
</evidence>
<dbReference type="InterPro" id="IPR020449">
    <property type="entry name" value="Tscrpt_reg_AraC-type_HTH"/>
</dbReference>
<dbReference type="STRING" id="1150112.SAMN04487893_10561"/>
<dbReference type="Proteomes" id="UP000243887">
    <property type="component" value="Unassembled WGS sequence"/>
</dbReference>
<dbReference type="Gene3D" id="2.60.120.10">
    <property type="entry name" value="Jelly Rolls"/>
    <property type="match status" value="1"/>
</dbReference>
<dbReference type="InterPro" id="IPR037923">
    <property type="entry name" value="HTH-like"/>
</dbReference>
<protein>
    <submittedName>
        <fullName evidence="5">AraC-type DNA-binding protein</fullName>
    </submittedName>
</protein>
<keyword evidence="2 5" id="KW-0238">DNA-binding</keyword>
<keyword evidence="6" id="KW-1185">Reference proteome</keyword>
<feature type="domain" description="HTH araC/xylS-type" evidence="4">
    <location>
        <begin position="237"/>
        <end position="335"/>
    </location>
</feature>
<dbReference type="PRINTS" id="PR00032">
    <property type="entry name" value="HTHARAC"/>
</dbReference>
<name>A0A1I3Q7A4_9FLAO</name>